<reference evidence="2 3" key="1">
    <citation type="journal article" date="2014" name="Int. J. Syst. Evol. Microbiol.">
        <title>Phylogenomics and the dynamic genome evolution of the genus Streptococcus.</title>
        <authorList>
            <consortium name="The Broad Institute Genome Sequencing Platform"/>
            <person name="Richards V.P."/>
            <person name="Palmer S.R."/>
            <person name="Pavinski Bitar P.D."/>
            <person name="Qin X."/>
            <person name="Weinstock G.M."/>
            <person name="Highlander S.K."/>
            <person name="Town C.D."/>
            <person name="Burne R.A."/>
            <person name="Stanhope M.J."/>
        </authorList>
    </citation>
    <scope>NUCLEOTIDE SEQUENCE [LARGE SCALE GENOMIC DNA]</scope>
    <source>
        <strain evidence="2 3">CECT 5772</strain>
    </source>
</reference>
<name>A0A922T6H4_9STRE</name>
<gene>
    <name evidence="2" type="ORF">CECT5772_05046</name>
</gene>
<proteinExistence type="predicted"/>
<evidence type="ECO:0000313" key="3">
    <source>
        <dbReference type="Proteomes" id="UP000028704"/>
    </source>
</evidence>
<dbReference type="Proteomes" id="UP000028704">
    <property type="component" value="Unassembled WGS sequence"/>
</dbReference>
<feature type="non-terminal residue" evidence="2">
    <location>
        <position position="53"/>
    </location>
</feature>
<feature type="transmembrane region" description="Helical" evidence="1">
    <location>
        <begin position="6"/>
        <end position="24"/>
    </location>
</feature>
<evidence type="ECO:0000313" key="2">
    <source>
        <dbReference type="EMBL" id="KED04496.1"/>
    </source>
</evidence>
<sequence>MKIDNSLWLFLMLVAVSWLALTLYDNNTAVKSDNDKLKQDNIKQSAVIARQSF</sequence>
<protein>
    <submittedName>
        <fullName evidence="2">Uncharacterized protein</fullName>
    </submittedName>
</protein>
<dbReference type="EMBL" id="AWEX01000039">
    <property type="protein sequence ID" value="KED04496.1"/>
    <property type="molecule type" value="Genomic_DNA"/>
</dbReference>
<accession>A0A922T6H4</accession>
<evidence type="ECO:0000256" key="1">
    <source>
        <dbReference type="SAM" id="Phobius"/>
    </source>
</evidence>
<keyword evidence="1" id="KW-1133">Transmembrane helix</keyword>
<keyword evidence="1" id="KW-0812">Transmembrane</keyword>
<comment type="caution">
    <text evidence="2">The sequence shown here is derived from an EMBL/GenBank/DDBJ whole genome shotgun (WGS) entry which is preliminary data.</text>
</comment>
<organism evidence="2 3">
    <name type="scientific">Streptococcus equi subsp. ruminatorum CECT 5772</name>
    <dbReference type="NCBI Taxonomy" id="1051981"/>
    <lineage>
        <taxon>Bacteria</taxon>
        <taxon>Bacillati</taxon>
        <taxon>Bacillota</taxon>
        <taxon>Bacilli</taxon>
        <taxon>Lactobacillales</taxon>
        <taxon>Streptococcaceae</taxon>
        <taxon>Streptococcus</taxon>
    </lineage>
</organism>
<keyword evidence="1" id="KW-0472">Membrane</keyword>
<dbReference type="AlphaFoldDB" id="A0A922T6H4"/>